<dbReference type="InterPro" id="IPR011059">
    <property type="entry name" value="Metal-dep_hydrolase_composite"/>
</dbReference>
<dbReference type="Pfam" id="PF01979">
    <property type="entry name" value="Amidohydro_1"/>
    <property type="match status" value="1"/>
</dbReference>
<evidence type="ECO:0000259" key="2">
    <source>
        <dbReference type="Pfam" id="PF01979"/>
    </source>
</evidence>
<dbReference type="RefSeq" id="WP_183339221.1">
    <property type="nucleotide sequence ID" value="NZ_JACHNU010000001.1"/>
</dbReference>
<comment type="caution">
    <text evidence="3">The sequence shown here is derived from an EMBL/GenBank/DDBJ whole genome shotgun (WGS) entry which is preliminary data.</text>
</comment>
<dbReference type="Gene3D" id="2.30.40.10">
    <property type="entry name" value="Urease, subunit C, domain 1"/>
    <property type="match status" value="1"/>
</dbReference>
<dbReference type="EC" id="3.5.2.18" evidence="3"/>
<evidence type="ECO:0000313" key="4">
    <source>
        <dbReference type="Proteomes" id="UP000585272"/>
    </source>
</evidence>
<dbReference type="GO" id="GO:0043792">
    <property type="term" value="F:enamidase activity"/>
    <property type="evidence" value="ECO:0007669"/>
    <property type="project" value="UniProtKB-EC"/>
</dbReference>
<organism evidence="3 4">
    <name type="scientific">Conexibacter arvalis</name>
    <dbReference type="NCBI Taxonomy" id="912552"/>
    <lineage>
        <taxon>Bacteria</taxon>
        <taxon>Bacillati</taxon>
        <taxon>Actinomycetota</taxon>
        <taxon>Thermoleophilia</taxon>
        <taxon>Solirubrobacterales</taxon>
        <taxon>Conexibacteraceae</taxon>
        <taxon>Conexibacter</taxon>
    </lineage>
</organism>
<gene>
    <name evidence="3" type="ORF">BDZ31_000800</name>
</gene>
<dbReference type="AlphaFoldDB" id="A0A840I8L9"/>
<dbReference type="Gene3D" id="3.20.20.140">
    <property type="entry name" value="Metal-dependent hydrolases"/>
    <property type="match status" value="1"/>
</dbReference>
<dbReference type="SUPFAM" id="SSF51556">
    <property type="entry name" value="Metallo-dependent hydrolases"/>
    <property type="match status" value="1"/>
</dbReference>
<keyword evidence="1 3" id="KW-0378">Hydrolase</keyword>
<protein>
    <submittedName>
        <fullName evidence="3">Enamidase</fullName>
        <ecNumber evidence="3">3.5.2.18</ecNumber>
    </submittedName>
</protein>
<dbReference type="PANTHER" id="PTHR11113">
    <property type="entry name" value="N-ACETYLGLUCOSAMINE-6-PHOSPHATE DEACETYLASE"/>
    <property type="match status" value="1"/>
</dbReference>
<reference evidence="3 4" key="1">
    <citation type="submission" date="2020-08" db="EMBL/GenBank/DDBJ databases">
        <title>Genomic Encyclopedia of Archaeal and Bacterial Type Strains, Phase II (KMG-II): from individual species to whole genera.</title>
        <authorList>
            <person name="Goeker M."/>
        </authorList>
    </citation>
    <scope>NUCLEOTIDE SEQUENCE [LARGE SCALE GENOMIC DNA]</scope>
    <source>
        <strain evidence="3 4">DSM 23288</strain>
    </source>
</reference>
<dbReference type="Proteomes" id="UP000585272">
    <property type="component" value="Unassembled WGS sequence"/>
</dbReference>
<dbReference type="SUPFAM" id="SSF51338">
    <property type="entry name" value="Composite domain of metallo-dependent hydrolases"/>
    <property type="match status" value="1"/>
</dbReference>
<name>A0A840I8L9_9ACTN</name>
<dbReference type="CDD" id="cd01292">
    <property type="entry name" value="metallo-dependent_hydrolases"/>
    <property type="match status" value="1"/>
</dbReference>
<sequence length="386" mass="39573">MSVAIVNIGRSHRGDLAGTPLEGDALVCADGAIAWVGSSADVARGDHERVLDAGGAGVVPGLIDSHVHITFGDYTPRQQTVGYLESYLHGGTTRAITASEVHTPGRPSDPAGVKALAVAAQRCFAGFRPGGVTVHAGSVILEPGLERADFDELRAQGVWLAKAGFGAFDGPLDYVPVAQAARAAGLLVTCHTGGGSIPGSLDRIDAGAVIAMGAHVSFHVNGGPTAMSPEDNEKIVVEGGEVALQLAMAGNLRSALDICRLVREHDRYDRLLISTDTPTGTGVVPLGMFHLIAELVSLEGLSAEAAIAAATGSVGRVYGLDAGLLEVGRPADLLVLDAPLGSMGDDWAGALRVGDVPALCAALTGGEVRFTKSRNTPAPKRPVREL</sequence>
<dbReference type="EMBL" id="JACHNU010000001">
    <property type="protein sequence ID" value="MBB4661227.1"/>
    <property type="molecule type" value="Genomic_DNA"/>
</dbReference>
<keyword evidence="4" id="KW-1185">Reference proteome</keyword>
<evidence type="ECO:0000313" key="3">
    <source>
        <dbReference type="EMBL" id="MBB4661227.1"/>
    </source>
</evidence>
<evidence type="ECO:0000256" key="1">
    <source>
        <dbReference type="ARBA" id="ARBA00022801"/>
    </source>
</evidence>
<dbReference type="InterPro" id="IPR006680">
    <property type="entry name" value="Amidohydro-rel"/>
</dbReference>
<dbReference type="InterPro" id="IPR032466">
    <property type="entry name" value="Metal_Hydrolase"/>
</dbReference>
<proteinExistence type="predicted"/>
<accession>A0A840I8L9</accession>
<feature type="domain" description="Amidohydrolase-related" evidence="2">
    <location>
        <begin position="58"/>
        <end position="338"/>
    </location>
</feature>